<dbReference type="SUPFAM" id="SSF55469">
    <property type="entry name" value="FMN-dependent nitroreductase-like"/>
    <property type="match status" value="1"/>
</dbReference>
<dbReference type="Proteomes" id="UP000539350">
    <property type="component" value="Unassembled WGS sequence"/>
</dbReference>
<protein>
    <recommendedName>
        <fullName evidence="3">Nitroreductase family protein</fullName>
    </recommendedName>
</protein>
<gene>
    <name evidence="1" type="ORF">H2508_06320</name>
</gene>
<evidence type="ECO:0000313" key="2">
    <source>
        <dbReference type="Proteomes" id="UP000539350"/>
    </source>
</evidence>
<dbReference type="InterPro" id="IPR000415">
    <property type="entry name" value="Nitroreductase-like"/>
</dbReference>
<dbReference type="GO" id="GO:0016491">
    <property type="term" value="F:oxidoreductase activity"/>
    <property type="evidence" value="ECO:0007669"/>
    <property type="project" value="InterPro"/>
</dbReference>
<dbReference type="AlphaFoldDB" id="A0A7W2TVI0"/>
<dbReference type="RefSeq" id="WP_182170309.1">
    <property type="nucleotide sequence ID" value="NZ_JACFXU010000013.1"/>
</dbReference>
<organism evidence="1 2">
    <name type="scientific">Sediminihaliea albiluteola</name>
    <dbReference type="NCBI Taxonomy" id="2758564"/>
    <lineage>
        <taxon>Bacteria</taxon>
        <taxon>Pseudomonadati</taxon>
        <taxon>Pseudomonadota</taxon>
        <taxon>Gammaproteobacteria</taxon>
        <taxon>Cellvibrionales</taxon>
        <taxon>Halieaceae</taxon>
        <taxon>Sediminihaliea</taxon>
    </lineage>
</organism>
<evidence type="ECO:0000313" key="1">
    <source>
        <dbReference type="EMBL" id="MBA6412726.1"/>
    </source>
</evidence>
<dbReference type="Gene3D" id="3.40.109.10">
    <property type="entry name" value="NADH Oxidase"/>
    <property type="match status" value="1"/>
</dbReference>
<evidence type="ECO:0008006" key="3">
    <source>
        <dbReference type="Google" id="ProtNLM"/>
    </source>
</evidence>
<sequence length="355" mass="39160">MPTKQALAELVKLIARAPSADNSQPWKISHESQDLRLSYDSARVAGKTFAADHPATLLAIGAAVEHGMQGASDWGMEPQLRLPEEQPDQSGNYAWIRISNNSQHEVSAEQHNCYQRHTNRCAYHSTALAAQLLSQLAQMTEGQAQCQIIEHPETIREASKLVKLATQIRFQRQDAHRMLIDSIRLSPAEAATGDGLDLATLGLPPGGGLFLKAIANWQRMTYLNRFGLFRLLASIDAAPVAKGPALIAITGTNDKRGAFDAGRLVTRIWTELNVQGIAVHPNYVISDQLHQHKNQHLALHLQRKATELQRSCDKLFNLSENTTLHMLLRVGYPKQGAVLSQRLPLKAVFDSSANT</sequence>
<dbReference type="EMBL" id="JACFXU010000013">
    <property type="protein sequence ID" value="MBA6412726.1"/>
    <property type="molecule type" value="Genomic_DNA"/>
</dbReference>
<reference evidence="1 2" key="1">
    <citation type="submission" date="2020-07" db="EMBL/GenBank/DDBJ databases">
        <title>Halieaceae bacterium, F7430, whole genome shotgun sequencing project.</title>
        <authorList>
            <person name="Jiang S."/>
            <person name="Liu Z.W."/>
            <person name="Du Z.J."/>
        </authorList>
    </citation>
    <scope>NUCLEOTIDE SEQUENCE [LARGE SCALE GENOMIC DNA]</scope>
    <source>
        <strain evidence="1 2">F7430</strain>
    </source>
</reference>
<keyword evidence="2" id="KW-1185">Reference proteome</keyword>
<comment type="caution">
    <text evidence="1">The sequence shown here is derived from an EMBL/GenBank/DDBJ whole genome shotgun (WGS) entry which is preliminary data.</text>
</comment>
<accession>A0A7W2TVI0</accession>
<proteinExistence type="predicted"/>
<name>A0A7W2TVI0_9GAMM</name>